<dbReference type="SUPFAM" id="SSF52172">
    <property type="entry name" value="CheY-like"/>
    <property type="match status" value="1"/>
</dbReference>
<dbReference type="GO" id="GO:0000156">
    <property type="term" value="F:phosphorelay response regulator activity"/>
    <property type="evidence" value="ECO:0007669"/>
    <property type="project" value="TreeGrafter"/>
</dbReference>
<organism evidence="12 13">
    <name type="scientific">Reinekea forsetii</name>
    <dbReference type="NCBI Taxonomy" id="1336806"/>
    <lineage>
        <taxon>Bacteria</taxon>
        <taxon>Pseudomonadati</taxon>
        <taxon>Pseudomonadota</taxon>
        <taxon>Gammaproteobacteria</taxon>
        <taxon>Oceanospirillales</taxon>
        <taxon>Saccharospirillaceae</taxon>
        <taxon>Reinekea</taxon>
    </lineage>
</organism>
<evidence type="ECO:0000256" key="2">
    <source>
        <dbReference type="ARBA" id="ARBA00022490"/>
    </source>
</evidence>
<dbReference type="RefSeq" id="WP_100255751.1">
    <property type="nucleotide sequence ID" value="NZ_CP011797.1"/>
</dbReference>
<evidence type="ECO:0000256" key="6">
    <source>
        <dbReference type="ARBA" id="ARBA00023125"/>
    </source>
</evidence>
<evidence type="ECO:0000256" key="5">
    <source>
        <dbReference type="ARBA" id="ARBA00023015"/>
    </source>
</evidence>
<keyword evidence="6 9" id="KW-0238">DNA-binding</keyword>
<evidence type="ECO:0000259" key="11">
    <source>
        <dbReference type="PROSITE" id="PS50110"/>
    </source>
</evidence>
<reference evidence="12 13" key="1">
    <citation type="journal article" date="2017" name="Environ. Microbiol.">
        <title>Genomic and physiological analyses of 'Reinekea forsetii' reveal a versatile opportunistic lifestyle during spring algae blooms.</title>
        <authorList>
            <person name="Avci B."/>
            <person name="Hahnke R.L."/>
            <person name="Chafee M."/>
            <person name="Fischer T."/>
            <person name="Gruber-Vodicka H."/>
            <person name="Tegetmeyer H.E."/>
            <person name="Harder J."/>
            <person name="Fuchs B.M."/>
            <person name="Amann R.I."/>
            <person name="Teeling H."/>
        </authorList>
    </citation>
    <scope>NUCLEOTIDE SEQUENCE [LARGE SCALE GENOMIC DNA]</scope>
    <source>
        <strain evidence="12 13">Hel1_31_D35</strain>
    </source>
</reference>
<dbReference type="EMBL" id="CP011797">
    <property type="protein sequence ID" value="ATX75337.1"/>
    <property type="molecule type" value="Genomic_DNA"/>
</dbReference>
<name>A0A2K8KJZ0_9GAMM</name>
<accession>A0A2K8KJZ0</accession>
<proteinExistence type="predicted"/>
<dbReference type="PANTHER" id="PTHR45526:SF1">
    <property type="entry name" value="TRANSCRIPTIONAL REGULATORY PROTEIN DCUR-RELATED"/>
    <property type="match status" value="1"/>
</dbReference>
<keyword evidence="5 9" id="KW-0805">Transcription regulation</keyword>
<keyword evidence="7 9" id="KW-0010">Activator</keyword>
<evidence type="ECO:0000256" key="9">
    <source>
        <dbReference type="PIRNR" id="PIRNR006171"/>
    </source>
</evidence>
<dbReference type="InterPro" id="IPR001789">
    <property type="entry name" value="Sig_transdc_resp-reg_receiver"/>
</dbReference>
<evidence type="ECO:0000256" key="10">
    <source>
        <dbReference type="PROSITE-ProRule" id="PRU00169"/>
    </source>
</evidence>
<dbReference type="GO" id="GO:0005737">
    <property type="term" value="C:cytoplasm"/>
    <property type="evidence" value="ECO:0007669"/>
    <property type="project" value="UniProtKB-SubCell"/>
</dbReference>
<evidence type="ECO:0000256" key="1">
    <source>
        <dbReference type="ARBA" id="ARBA00004496"/>
    </source>
</evidence>
<sequence>MAEPLRIAIVEDDPQNAEIQRRFVQRIANTELCGIAHSVQEAQDLIDVFQPQLVLLDVHLPDGNGLELLRQWRMANQQVDIILITAAKDVETLRTALHAGVFEYILKPLAFDRLEDAIQRYSKHLTQLNQLQLVQQDQVDALMPINDVSSPSKATRPPKGIDALTLDKVRDTMQHTQHLNAEELGLEIGASRTTARRYLEYLVSTQEVVAEVSYGQVGRPERRYRRS</sequence>
<dbReference type="PIRSF" id="PIRSF006171">
    <property type="entry name" value="RR_citrat_malat"/>
    <property type="match status" value="1"/>
</dbReference>
<dbReference type="Proteomes" id="UP000229757">
    <property type="component" value="Chromosome"/>
</dbReference>
<feature type="modified residue" description="4-aspartylphosphate" evidence="10">
    <location>
        <position position="57"/>
    </location>
</feature>
<dbReference type="GO" id="GO:0003700">
    <property type="term" value="F:DNA-binding transcription factor activity"/>
    <property type="evidence" value="ECO:0007669"/>
    <property type="project" value="InterPro"/>
</dbReference>
<dbReference type="SMART" id="SM00448">
    <property type="entry name" value="REC"/>
    <property type="match status" value="1"/>
</dbReference>
<dbReference type="Pfam" id="PF00072">
    <property type="entry name" value="Response_reg"/>
    <property type="match status" value="1"/>
</dbReference>
<dbReference type="KEGG" id="rfo:REIFOR_00160"/>
<evidence type="ECO:0000256" key="7">
    <source>
        <dbReference type="ARBA" id="ARBA00023159"/>
    </source>
</evidence>
<dbReference type="Gene3D" id="3.40.50.2300">
    <property type="match status" value="1"/>
</dbReference>
<keyword evidence="13" id="KW-1185">Reference proteome</keyword>
<evidence type="ECO:0000256" key="8">
    <source>
        <dbReference type="ARBA" id="ARBA00023163"/>
    </source>
</evidence>
<gene>
    <name evidence="12" type="ORF">REIFOR_00160</name>
</gene>
<dbReference type="PANTHER" id="PTHR45526">
    <property type="entry name" value="TRANSCRIPTIONAL REGULATORY PROTEIN DPIA"/>
    <property type="match status" value="1"/>
</dbReference>
<feature type="domain" description="Response regulatory" evidence="11">
    <location>
        <begin position="6"/>
        <end position="122"/>
    </location>
</feature>
<dbReference type="GO" id="GO:0003677">
    <property type="term" value="F:DNA binding"/>
    <property type="evidence" value="ECO:0007669"/>
    <property type="project" value="UniProtKB-KW"/>
</dbReference>
<dbReference type="Pfam" id="PF20714">
    <property type="entry name" value="HTH_64"/>
    <property type="match status" value="1"/>
</dbReference>
<keyword evidence="8 9" id="KW-0804">Transcription</keyword>
<evidence type="ECO:0000313" key="13">
    <source>
        <dbReference type="Proteomes" id="UP000229757"/>
    </source>
</evidence>
<evidence type="ECO:0000313" key="12">
    <source>
        <dbReference type="EMBL" id="ATX75337.1"/>
    </source>
</evidence>
<keyword evidence="4 9" id="KW-0902">Two-component regulatory system</keyword>
<dbReference type="PROSITE" id="PS50110">
    <property type="entry name" value="RESPONSE_REGULATORY"/>
    <property type="match status" value="1"/>
</dbReference>
<evidence type="ECO:0000256" key="4">
    <source>
        <dbReference type="ARBA" id="ARBA00023012"/>
    </source>
</evidence>
<dbReference type="AlphaFoldDB" id="A0A2K8KJZ0"/>
<dbReference type="InterPro" id="IPR048714">
    <property type="entry name" value="DpiA-like_HTH"/>
</dbReference>
<comment type="subcellular location">
    <subcellularLocation>
        <location evidence="1 9">Cytoplasm</location>
    </subcellularLocation>
</comment>
<keyword evidence="2 9" id="KW-0963">Cytoplasm</keyword>
<evidence type="ECO:0000256" key="3">
    <source>
        <dbReference type="ARBA" id="ARBA00022553"/>
    </source>
</evidence>
<keyword evidence="3 10" id="KW-0597">Phosphoprotein</keyword>
<dbReference type="InterPro" id="IPR024187">
    <property type="entry name" value="Sig_transdc_resp-reg_cit/mal"/>
</dbReference>
<dbReference type="OrthoDB" id="9802426at2"/>
<dbReference type="InterPro" id="IPR011006">
    <property type="entry name" value="CheY-like_superfamily"/>
</dbReference>
<dbReference type="CDD" id="cd19925">
    <property type="entry name" value="REC_citrate_TCS"/>
    <property type="match status" value="1"/>
</dbReference>
<dbReference type="InterPro" id="IPR051271">
    <property type="entry name" value="2C-system_Tx_regulators"/>
</dbReference>
<protein>
    <recommendedName>
        <fullName evidence="9">Transcriptional regulatory protein</fullName>
    </recommendedName>
</protein>